<dbReference type="Gene3D" id="1.10.540.10">
    <property type="entry name" value="Acyl-CoA dehydrogenase/oxidase, N-terminal domain"/>
    <property type="match status" value="1"/>
</dbReference>
<comment type="cofactor">
    <cofactor evidence="1">
        <name>FAD</name>
        <dbReference type="ChEBI" id="CHEBI:57692"/>
    </cofactor>
</comment>
<evidence type="ECO:0000259" key="7">
    <source>
        <dbReference type="Pfam" id="PF02771"/>
    </source>
</evidence>
<dbReference type="EMBL" id="BAABIE010000015">
    <property type="protein sequence ID" value="GAA4755731.1"/>
    <property type="molecule type" value="Genomic_DNA"/>
</dbReference>
<dbReference type="PANTHER" id="PTHR43884">
    <property type="entry name" value="ACYL-COA DEHYDROGENASE"/>
    <property type="match status" value="1"/>
</dbReference>
<evidence type="ECO:0000259" key="6">
    <source>
        <dbReference type="Pfam" id="PF00441"/>
    </source>
</evidence>
<feature type="domain" description="Acyl-CoA dehydrogenase/oxidase N-terminal" evidence="7">
    <location>
        <begin position="6"/>
        <end position="119"/>
    </location>
</feature>
<gene>
    <name evidence="8" type="ORF">GCM10023217_29360</name>
</gene>
<feature type="domain" description="Acyl-CoA dehydrogenase/oxidase C-terminal" evidence="6">
    <location>
        <begin position="231"/>
        <end position="360"/>
    </location>
</feature>
<protein>
    <submittedName>
        <fullName evidence="8">Acyl-CoA dehydrogenase family protein</fullName>
    </submittedName>
</protein>
<dbReference type="SUPFAM" id="SSF56645">
    <property type="entry name" value="Acyl-CoA dehydrogenase NM domain-like"/>
    <property type="match status" value="1"/>
</dbReference>
<keyword evidence="4" id="KW-0274">FAD</keyword>
<comment type="similarity">
    <text evidence="2">Belongs to the acyl-CoA dehydrogenase family.</text>
</comment>
<dbReference type="Gene3D" id="2.40.110.10">
    <property type="entry name" value="Butyryl-CoA Dehydrogenase, subunit A, domain 2"/>
    <property type="match status" value="1"/>
</dbReference>
<dbReference type="Gene3D" id="1.20.140.10">
    <property type="entry name" value="Butyryl-CoA Dehydrogenase, subunit A, domain 3"/>
    <property type="match status" value="1"/>
</dbReference>
<keyword evidence="5" id="KW-0560">Oxidoreductase</keyword>
<dbReference type="InterPro" id="IPR037069">
    <property type="entry name" value="AcylCoA_DH/ox_N_sf"/>
</dbReference>
<dbReference type="InterPro" id="IPR009075">
    <property type="entry name" value="AcylCo_DH/oxidase_C"/>
</dbReference>
<evidence type="ECO:0000256" key="5">
    <source>
        <dbReference type="ARBA" id="ARBA00023002"/>
    </source>
</evidence>
<keyword evidence="9" id="KW-1185">Reference proteome</keyword>
<evidence type="ECO:0000256" key="1">
    <source>
        <dbReference type="ARBA" id="ARBA00001974"/>
    </source>
</evidence>
<dbReference type="InterPro" id="IPR013786">
    <property type="entry name" value="AcylCoA_DH/ox_N"/>
</dbReference>
<dbReference type="RefSeq" id="WP_246992583.1">
    <property type="nucleotide sequence ID" value="NZ_BAABIE010000015.1"/>
</dbReference>
<dbReference type="PANTHER" id="PTHR43884:SF20">
    <property type="entry name" value="ACYL-COA DEHYDROGENASE FADE28"/>
    <property type="match status" value="1"/>
</dbReference>
<reference evidence="9" key="1">
    <citation type="journal article" date="2019" name="Int. J. Syst. Evol. Microbiol.">
        <title>The Global Catalogue of Microorganisms (GCM) 10K type strain sequencing project: providing services to taxonomists for standard genome sequencing and annotation.</title>
        <authorList>
            <consortium name="The Broad Institute Genomics Platform"/>
            <consortium name="The Broad Institute Genome Sequencing Center for Infectious Disease"/>
            <person name="Wu L."/>
            <person name="Ma J."/>
        </authorList>
    </citation>
    <scope>NUCLEOTIDE SEQUENCE [LARGE SCALE GENOMIC DNA]</scope>
    <source>
        <strain evidence="9">JCM 18077</strain>
    </source>
</reference>
<dbReference type="SUPFAM" id="SSF47203">
    <property type="entry name" value="Acyl-CoA dehydrogenase C-terminal domain-like"/>
    <property type="match status" value="1"/>
</dbReference>
<proteinExistence type="inferred from homology"/>
<evidence type="ECO:0000256" key="3">
    <source>
        <dbReference type="ARBA" id="ARBA00022630"/>
    </source>
</evidence>
<evidence type="ECO:0000313" key="9">
    <source>
        <dbReference type="Proteomes" id="UP001500822"/>
    </source>
</evidence>
<dbReference type="InterPro" id="IPR046373">
    <property type="entry name" value="Acyl-CoA_Oxase/DH_mid-dom_sf"/>
</dbReference>
<organism evidence="8 9">
    <name type="scientific">Gordonia alkaliphila</name>
    <dbReference type="NCBI Taxonomy" id="1053547"/>
    <lineage>
        <taxon>Bacteria</taxon>
        <taxon>Bacillati</taxon>
        <taxon>Actinomycetota</taxon>
        <taxon>Actinomycetes</taxon>
        <taxon>Mycobacteriales</taxon>
        <taxon>Gordoniaceae</taxon>
        <taxon>Gordonia</taxon>
    </lineage>
</organism>
<accession>A0ABP8ZGG7</accession>
<evidence type="ECO:0000256" key="2">
    <source>
        <dbReference type="ARBA" id="ARBA00009347"/>
    </source>
</evidence>
<sequence>MDFELSDEQGMLRDTVREVLTRTYDIETLRAVTDTPLGWNREVWTSLAEIGILGLAFDEKFGGMGAGVEELAVVMGEFGASLAPEPLLDSVVVPGLLIERSDADESVKEEVLTALAGGERLAAFAHHEQGDRWPAYAVAASATGTTVSGTKSLVPHGDCADVFVVSAREADGTVSLYLVEADQAGVARTAYRTHDNRRGAQVVFTDAAGTKITQADAAALIEDVAIVEQSALCSEAVGAMTKSLDMTVDYLKTRKQFGVPLATFQALTHRAADMYVALELATSMNVYLTAAIAEGSADAITASRGKLQVCRSGRLIGQEAIQMHGGIGMTAEYPIAHYVSRLTAISHTLGDADAHVAQLGAHLRDWDMLTVG</sequence>
<dbReference type="Pfam" id="PF02771">
    <property type="entry name" value="Acyl-CoA_dh_N"/>
    <property type="match status" value="1"/>
</dbReference>
<comment type="caution">
    <text evidence="8">The sequence shown here is derived from an EMBL/GenBank/DDBJ whole genome shotgun (WGS) entry which is preliminary data.</text>
</comment>
<dbReference type="InterPro" id="IPR009100">
    <property type="entry name" value="AcylCoA_DH/oxidase_NM_dom_sf"/>
</dbReference>
<keyword evidence="3" id="KW-0285">Flavoprotein</keyword>
<dbReference type="Pfam" id="PF00441">
    <property type="entry name" value="Acyl-CoA_dh_1"/>
    <property type="match status" value="1"/>
</dbReference>
<dbReference type="InterPro" id="IPR036250">
    <property type="entry name" value="AcylCo_DH-like_C"/>
</dbReference>
<evidence type="ECO:0000313" key="8">
    <source>
        <dbReference type="EMBL" id="GAA4755731.1"/>
    </source>
</evidence>
<dbReference type="Proteomes" id="UP001500822">
    <property type="component" value="Unassembled WGS sequence"/>
</dbReference>
<name>A0ABP8ZGG7_9ACTN</name>
<evidence type="ECO:0000256" key="4">
    <source>
        <dbReference type="ARBA" id="ARBA00022827"/>
    </source>
</evidence>
<dbReference type="CDD" id="cd00567">
    <property type="entry name" value="ACAD"/>
    <property type="match status" value="1"/>
</dbReference>